<reference evidence="1" key="1">
    <citation type="submission" date="2021-01" db="EMBL/GenBank/DDBJ databases">
        <authorList>
            <consortium name="Genoscope - CEA"/>
            <person name="William W."/>
        </authorList>
    </citation>
    <scope>NUCLEOTIDE SEQUENCE</scope>
</reference>
<evidence type="ECO:0000313" key="1">
    <source>
        <dbReference type="EMBL" id="CAD8176884.1"/>
    </source>
</evidence>
<organism evidence="1 2">
    <name type="scientific">Paramecium octaurelia</name>
    <dbReference type="NCBI Taxonomy" id="43137"/>
    <lineage>
        <taxon>Eukaryota</taxon>
        <taxon>Sar</taxon>
        <taxon>Alveolata</taxon>
        <taxon>Ciliophora</taxon>
        <taxon>Intramacronucleata</taxon>
        <taxon>Oligohymenophorea</taxon>
        <taxon>Peniculida</taxon>
        <taxon>Parameciidae</taxon>
        <taxon>Paramecium</taxon>
    </lineage>
</organism>
<gene>
    <name evidence="1" type="ORF">POCTA_138.1.T0680011</name>
</gene>
<proteinExistence type="predicted"/>
<evidence type="ECO:0000313" key="2">
    <source>
        <dbReference type="Proteomes" id="UP000683925"/>
    </source>
</evidence>
<protein>
    <submittedName>
        <fullName evidence="1">Uncharacterized protein</fullName>
    </submittedName>
</protein>
<dbReference type="OrthoDB" id="10513255at2759"/>
<accession>A0A8S1VI43</accession>
<keyword evidence="2" id="KW-1185">Reference proteome</keyword>
<comment type="caution">
    <text evidence="1">The sequence shown here is derived from an EMBL/GenBank/DDBJ whole genome shotgun (WGS) entry which is preliminary data.</text>
</comment>
<dbReference type="EMBL" id="CAJJDP010000067">
    <property type="protein sequence ID" value="CAD8176884.1"/>
    <property type="molecule type" value="Genomic_DNA"/>
</dbReference>
<sequence length="307" mass="36594">MDRVILIQKTAGNLYQLFLINIFISSHLYYRIQQKQNDIRQILFHTFNNDNLLLLFSLNNQRITFRKYISWPQSWKSQSFKLTILMSLFTIYIAKFIDGELFWLFACNSFLLNPQQQIKNYKINQQQQPTTQDELNELYELQQHNLTKNHAYINYTLIITNIYRNLILINQIMTFIGLSLYNWADKYILLNHSTVKHQPSSSLSLEMFTLISYTPIIISCQHLMNSNEDQIPQIQLISAFVFYLIPKDLIINKIWKIKKSRNFLPMMNPNLILVMIGQILPYKIRQFIIGSIRKSTFQTKKNSRFTQ</sequence>
<name>A0A8S1VI43_PAROT</name>
<dbReference type="Proteomes" id="UP000683925">
    <property type="component" value="Unassembled WGS sequence"/>
</dbReference>
<dbReference type="AlphaFoldDB" id="A0A8S1VI43"/>